<sequence length="389" mass="41557">MKTKNGLLVTSGLGRATRLMIGLSLLGAVWGIPLAYSAQDPAASGPSFLCGATNRAIEKVICADPELSSRDRTLAVLFAASRVDASGKGLSQQQGLQRQWLKDRDKGCSTGDIRTCLVHAYDDRLESLAVAALFQAPDVALAELARQDSKAAPLYEAIYRYVTLDNDAERVIAVGKLIAPSFEVLHDKPWAQSISGIDDAQGVASSDKNFSAFLSIAPVGDYALTMPCSALVRRPGLSAAMASVYGSSLDGQLIRSDCKAMTPPLPKLDQLTKAAEVVQPSCQGTIRFSLGREFDRTLLLIRLHNADLWKSSALADSPNAQVEKHGKSGNTVDKPHFIAGHTALIRDASDELATYYSSHFGVPPALARKQARNAVSALISGAYNLCEWG</sequence>
<evidence type="ECO:0000313" key="1">
    <source>
        <dbReference type="EMBL" id="NWB96728.1"/>
    </source>
</evidence>
<evidence type="ECO:0008006" key="3">
    <source>
        <dbReference type="Google" id="ProtNLM"/>
    </source>
</evidence>
<dbReference type="PANTHER" id="PTHR37549:SF1">
    <property type="entry name" value="LIPOPROTEIN LPRI"/>
    <property type="match status" value="1"/>
</dbReference>
<accession>A0A7Y7XBA4</accession>
<dbReference type="RefSeq" id="WP_177102124.1">
    <property type="nucleotide sequence ID" value="NZ_JACAQB010000006.1"/>
</dbReference>
<organism evidence="1 2">
    <name type="scientific">Pseudomonas gingeri</name>
    <dbReference type="NCBI Taxonomy" id="117681"/>
    <lineage>
        <taxon>Bacteria</taxon>
        <taxon>Pseudomonadati</taxon>
        <taxon>Pseudomonadota</taxon>
        <taxon>Gammaproteobacteria</taxon>
        <taxon>Pseudomonadales</taxon>
        <taxon>Pseudomonadaceae</taxon>
        <taxon>Pseudomonas</taxon>
    </lineage>
</organism>
<proteinExistence type="predicted"/>
<name>A0A7Y7XBA4_9PSED</name>
<dbReference type="PANTHER" id="PTHR37549">
    <property type="entry name" value="LIPOPROTEIN LPRI"/>
    <property type="match status" value="1"/>
</dbReference>
<dbReference type="InterPro" id="IPR052755">
    <property type="entry name" value="Lysozyme_Inhibitor_LprI"/>
</dbReference>
<dbReference type="GO" id="GO:0005576">
    <property type="term" value="C:extracellular region"/>
    <property type="evidence" value="ECO:0007669"/>
    <property type="project" value="TreeGrafter"/>
</dbReference>
<dbReference type="Proteomes" id="UP000539985">
    <property type="component" value="Unassembled WGS sequence"/>
</dbReference>
<protein>
    <recommendedName>
        <fullName evidence="3">Lysozyme inhibitor LprI N-terminal domain-containing protein</fullName>
    </recommendedName>
</protein>
<gene>
    <name evidence="1" type="ORF">HX882_12565</name>
</gene>
<comment type="caution">
    <text evidence="1">The sequence shown here is derived from an EMBL/GenBank/DDBJ whole genome shotgun (WGS) entry which is preliminary data.</text>
</comment>
<evidence type="ECO:0000313" key="2">
    <source>
        <dbReference type="Proteomes" id="UP000539985"/>
    </source>
</evidence>
<reference evidence="1 2" key="1">
    <citation type="submission" date="2020-04" db="EMBL/GenBank/DDBJ databases">
        <title>Molecular characterization of pseudomonads from Agaricus bisporus reveal novel blotch 2 pathogens in Western Europe.</title>
        <authorList>
            <person name="Taparia T."/>
            <person name="Krijger M."/>
            <person name="Haynes E."/>
            <person name="Elpinstone J.G."/>
            <person name="Noble R."/>
            <person name="Van Der Wolf J."/>
        </authorList>
    </citation>
    <scope>NUCLEOTIDE SEQUENCE [LARGE SCALE GENOMIC DNA]</scope>
    <source>
        <strain evidence="1 2">H7001</strain>
    </source>
</reference>
<dbReference type="AlphaFoldDB" id="A0A7Y7XBA4"/>
<dbReference type="EMBL" id="JACAQB010000006">
    <property type="protein sequence ID" value="NWB96728.1"/>
    <property type="molecule type" value="Genomic_DNA"/>
</dbReference>